<proteinExistence type="inferred from homology"/>
<dbReference type="PRINTS" id="PR00792">
    <property type="entry name" value="PEPSIN"/>
</dbReference>
<dbReference type="CDD" id="cd05471">
    <property type="entry name" value="pepsin_like"/>
    <property type="match status" value="1"/>
</dbReference>
<dbReference type="Gene3D" id="2.40.70.10">
    <property type="entry name" value="Acid Proteases"/>
    <property type="match status" value="2"/>
</dbReference>
<dbReference type="InterPro" id="IPR033121">
    <property type="entry name" value="PEPTIDASE_A1"/>
</dbReference>
<feature type="domain" description="Peptidase A1" evidence="3">
    <location>
        <begin position="90"/>
        <end position="419"/>
    </location>
</feature>
<keyword evidence="4" id="KW-0378">Hydrolase</keyword>
<dbReference type="GO" id="GO:0004190">
    <property type="term" value="F:aspartic-type endopeptidase activity"/>
    <property type="evidence" value="ECO:0007669"/>
    <property type="project" value="InterPro"/>
</dbReference>
<dbReference type="Pfam" id="PF00026">
    <property type="entry name" value="Asp"/>
    <property type="match status" value="2"/>
</dbReference>
<dbReference type="PANTHER" id="PTHR47966:SF51">
    <property type="entry name" value="BETA-SITE APP-CLEAVING ENZYME, ISOFORM A-RELATED"/>
    <property type="match status" value="1"/>
</dbReference>
<reference evidence="4" key="1">
    <citation type="journal article" date="2020" name="Fungal Divers.">
        <title>Resolving the Mortierellaceae phylogeny through synthesis of multi-gene phylogenetics and phylogenomics.</title>
        <authorList>
            <person name="Vandepol N."/>
            <person name="Liber J."/>
            <person name="Desiro A."/>
            <person name="Na H."/>
            <person name="Kennedy M."/>
            <person name="Barry K."/>
            <person name="Grigoriev I.V."/>
            <person name="Miller A.N."/>
            <person name="O'Donnell K."/>
            <person name="Stajich J.E."/>
            <person name="Bonito G."/>
        </authorList>
    </citation>
    <scope>NUCLEOTIDE SEQUENCE</scope>
    <source>
        <strain evidence="4">KOD1015</strain>
    </source>
</reference>
<comment type="caution">
    <text evidence="4">The sequence shown here is derived from an EMBL/GenBank/DDBJ whole genome shotgun (WGS) entry which is preliminary data.</text>
</comment>
<dbReference type="InterPro" id="IPR034164">
    <property type="entry name" value="Pepsin-like_dom"/>
</dbReference>
<dbReference type="Proteomes" id="UP000780801">
    <property type="component" value="Unassembled WGS sequence"/>
</dbReference>
<comment type="similarity">
    <text evidence="1">Belongs to the peptidase A1 family.</text>
</comment>
<protein>
    <submittedName>
        <fullName evidence="4">Vacuolar protease A</fullName>
    </submittedName>
</protein>
<dbReference type="InterPro" id="IPR001461">
    <property type="entry name" value="Aspartic_peptidase_A1"/>
</dbReference>
<accession>A0A9P6KFG5</accession>
<sequence>MLNSGTVIIATAGAIVSLATAVLASTRPGMIRLDLNTKSNYQAVATNDPTSRQQAFLGQRYFGERDPRVRSWLSQQKHLQQRELLQQQQFTIDIWLGTPSQQFSVELSTGTSALWVPSSKCRKQQQQQNFHPGFDSELSSSFSTNGTRVQLSLGGTGEHGDGAIATLEALVGRDQLLFGDKDSGWLVQIPEQSFEQVLSWDSNHAFNRQRPRRSRCGNSQRDDEEEDCPRNLAADGVLGLGFDAKSLTGQPFLHRLWAQGIVDEPIFGLHLGLKGGSSNEITIGGIDPDHYKGETLQWHDLTRASLGQWTVDLIAFALGHEAFQVENGHALIDLAYPGIALAPNEAQALNAQLDGVETSPGSGLYQVPCELEPNQPKLELTLLLGETQYQLSRHQFVVEGPSSTMGAAKDRARVFGKVL</sequence>
<dbReference type="InterPro" id="IPR021109">
    <property type="entry name" value="Peptidase_aspartic_dom_sf"/>
</dbReference>
<gene>
    <name evidence="4" type="primary">PEP2_2</name>
    <name evidence="4" type="ORF">BGW38_008995</name>
</gene>
<dbReference type="GO" id="GO:0006508">
    <property type="term" value="P:proteolysis"/>
    <property type="evidence" value="ECO:0007669"/>
    <property type="project" value="UniProtKB-KW"/>
</dbReference>
<organism evidence="4 5">
    <name type="scientific">Lunasporangiospora selenospora</name>
    <dbReference type="NCBI Taxonomy" id="979761"/>
    <lineage>
        <taxon>Eukaryota</taxon>
        <taxon>Fungi</taxon>
        <taxon>Fungi incertae sedis</taxon>
        <taxon>Mucoromycota</taxon>
        <taxon>Mortierellomycotina</taxon>
        <taxon>Mortierellomycetes</taxon>
        <taxon>Mortierellales</taxon>
        <taxon>Mortierellaceae</taxon>
        <taxon>Lunasporangiospora</taxon>
    </lineage>
</organism>
<feature type="region of interest" description="Disordered" evidence="2">
    <location>
        <begin position="209"/>
        <end position="228"/>
    </location>
</feature>
<dbReference type="PANTHER" id="PTHR47966">
    <property type="entry name" value="BETA-SITE APP-CLEAVING ENZYME, ISOFORM A-RELATED"/>
    <property type="match status" value="1"/>
</dbReference>
<evidence type="ECO:0000256" key="2">
    <source>
        <dbReference type="SAM" id="MobiDB-lite"/>
    </source>
</evidence>
<keyword evidence="4" id="KW-0645">Protease</keyword>
<dbReference type="EMBL" id="JAABOA010000641">
    <property type="protein sequence ID" value="KAF9583629.1"/>
    <property type="molecule type" value="Genomic_DNA"/>
</dbReference>
<keyword evidence="5" id="KW-1185">Reference proteome</keyword>
<evidence type="ECO:0000313" key="5">
    <source>
        <dbReference type="Proteomes" id="UP000780801"/>
    </source>
</evidence>
<dbReference type="SUPFAM" id="SSF50630">
    <property type="entry name" value="Acid proteases"/>
    <property type="match status" value="1"/>
</dbReference>
<evidence type="ECO:0000259" key="3">
    <source>
        <dbReference type="PROSITE" id="PS51767"/>
    </source>
</evidence>
<evidence type="ECO:0000256" key="1">
    <source>
        <dbReference type="ARBA" id="ARBA00007447"/>
    </source>
</evidence>
<dbReference type="PROSITE" id="PS51767">
    <property type="entry name" value="PEPTIDASE_A1"/>
    <property type="match status" value="1"/>
</dbReference>
<dbReference type="AlphaFoldDB" id="A0A9P6KFG5"/>
<dbReference type="OrthoDB" id="771136at2759"/>
<name>A0A9P6KFG5_9FUNG</name>
<evidence type="ECO:0000313" key="4">
    <source>
        <dbReference type="EMBL" id="KAF9583629.1"/>
    </source>
</evidence>